<keyword evidence="2" id="KW-0472">Membrane</keyword>
<feature type="transmembrane region" description="Helical" evidence="2">
    <location>
        <begin position="29"/>
        <end position="46"/>
    </location>
</feature>
<keyword evidence="2" id="KW-1133">Transmembrane helix</keyword>
<organism evidence="3 4">
    <name type="scientific">Nesterenkonia sandarakina</name>
    <dbReference type="NCBI Taxonomy" id="272918"/>
    <lineage>
        <taxon>Bacteria</taxon>
        <taxon>Bacillati</taxon>
        <taxon>Actinomycetota</taxon>
        <taxon>Actinomycetes</taxon>
        <taxon>Micrococcales</taxon>
        <taxon>Micrococcaceae</taxon>
        <taxon>Nesterenkonia</taxon>
    </lineage>
</organism>
<evidence type="ECO:0000313" key="3">
    <source>
        <dbReference type="EMBL" id="NYJ16777.1"/>
    </source>
</evidence>
<evidence type="ECO:0000313" key="4">
    <source>
        <dbReference type="Proteomes" id="UP000560069"/>
    </source>
</evidence>
<gene>
    <name evidence="3" type="ORF">HNR11_001311</name>
</gene>
<sequence>MTAPLSLSTATATASATAAAPAMPGWAPLVFGIASLLVLVLVIVLARRKMHESARWQQSTRPEPERDDPQQGPPPGSSQDPRIDPPRNDGA</sequence>
<accession>A0A7Z0J2Z4</accession>
<name>A0A7Z0J2Z4_9MICC</name>
<dbReference type="AlphaFoldDB" id="A0A7Z0J2Z4"/>
<reference evidence="3 4" key="1">
    <citation type="submission" date="2020-07" db="EMBL/GenBank/DDBJ databases">
        <title>Sequencing the genomes of 1000 actinobacteria strains.</title>
        <authorList>
            <person name="Klenk H.-P."/>
        </authorList>
    </citation>
    <scope>NUCLEOTIDE SEQUENCE [LARGE SCALE GENOMIC DNA]</scope>
    <source>
        <strain evidence="3 4">DSM 15664</strain>
    </source>
</reference>
<dbReference type="Proteomes" id="UP000560069">
    <property type="component" value="Unassembled WGS sequence"/>
</dbReference>
<feature type="compositionally biased region" description="Basic and acidic residues" evidence="1">
    <location>
        <begin position="81"/>
        <end position="91"/>
    </location>
</feature>
<feature type="region of interest" description="Disordered" evidence="1">
    <location>
        <begin position="52"/>
        <end position="91"/>
    </location>
</feature>
<dbReference type="RefSeq" id="WP_179441642.1">
    <property type="nucleotide sequence ID" value="NZ_BAAALK010000002.1"/>
</dbReference>
<keyword evidence="4" id="KW-1185">Reference proteome</keyword>
<protein>
    <submittedName>
        <fullName evidence="3">Uncharacterized protein</fullName>
    </submittedName>
</protein>
<keyword evidence="2" id="KW-0812">Transmembrane</keyword>
<proteinExistence type="predicted"/>
<evidence type="ECO:0000256" key="2">
    <source>
        <dbReference type="SAM" id="Phobius"/>
    </source>
</evidence>
<comment type="caution">
    <text evidence="3">The sequence shown here is derived from an EMBL/GenBank/DDBJ whole genome shotgun (WGS) entry which is preliminary data.</text>
</comment>
<evidence type="ECO:0000256" key="1">
    <source>
        <dbReference type="SAM" id="MobiDB-lite"/>
    </source>
</evidence>
<dbReference type="EMBL" id="JACCFQ010000001">
    <property type="protein sequence ID" value="NYJ16777.1"/>
    <property type="molecule type" value="Genomic_DNA"/>
</dbReference>